<accession>A0A8H7TCI7</accession>
<evidence type="ECO:0000313" key="1">
    <source>
        <dbReference type="EMBL" id="KAG4416971.1"/>
    </source>
</evidence>
<keyword evidence="2" id="KW-1185">Reference proteome</keyword>
<gene>
    <name evidence="1" type="ORF">IFR04_009915</name>
</gene>
<evidence type="ECO:0000313" key="2">
    <source>
        <dbReference type="Proteomes" id="UP000664132"/>
    </source>
</evidence>
<dbReference type="Proteomes" id="UP000664132">
    <property type="component" value="Unassembled WGS sequence"/>
</dbReference>
<name>A0A8H7TCI7_9HELO</name>
<protein>
    <submittedName>
        <fullName evidence="1">Uncharacterized protein</fullName>
    </submittedName>
</protein>
<proteinExistence type="predicted"/>
<dbReference type="AlphaFoldDB" id="A0A8H7TCI7"/>
<comment type="caution">
    <text evidence="1">The sequence shown here is derived from an EMBL/GenBank/DDBJ whole genome shotgun (WGS) entry which is preliminary data.</text>
</comment>
<sequence>MSFLTTIEAIFGEIFAHNGGKKSGNGSNELIFPVLPHEDPAHAPKPIGVFRKGSKEPGLEVLLDGEEGEYFSGVEEEGNGAMVVPYERAPKLGV</sequence>
<organism evidence="1 2">
    <name type="scientific">Cadophora malorum</name>
    <dbReference type="NCBI Taxonomy" id="108018"/>
    <lineage>
        <taxon>Eukaryota</taxon>
        <taxon>Fungi</taxon>
        <taxon>Dikarya</taxon>
        <taxon>Ascomycota</taxon>
        <taxon>Pezizomycotina</taxon>
        <taxon>Leotiomycetes</taxon>
        <taxon>Helotiales</taxon>
        <taxon>Ploettnerulaceae</taxon>
        <taxon>Cadophora</taxon>
    </lineage>
</organism>
<reference evidence="1" key="1">
    <citation type="submission" date="2021-02" db="EMBL/GenBank/DDBJ databases">
        <title>Genome sequence Cadophora malorum strain M34.</title>
        <authorList>
            <person name="Stefanovic E."/>
            <person name="Vu D."/>
            <person name="Scully C."/>
            <person name="Dijksterhuis J."/>
            <person name="Roader J."/>
            <person name="Houbraken J."/>
        </authorList>
    </citation>
    <scope>NUCLEOTIDE SEQUENCE</scope>
    <source>
        <strain evidence="1">M34</strain>
    </source>
</reference>
<dbReference type="EMBL" id="JAFJYH010000169">
    <property type="protein sequence ID" value="KAG4416971.1"/>
    <property type="molecule type" value="Genomic_DNA"/>
</dbReference>